<dbReference type="GO" id="GO:0005634">
    <property type="term" value="C:nucleus"/>
    <property type="evidence" value="ECO:0007669"/>
    <property type="project" value="UniProtKB-SubCell"/>
</dbReference>
<protein>
    <recommendedName>
        <fullName evidence="8">BHLH domain-containing protein</fullName>
    </recommendedName>
</protein>
<feature type="domain" description="BHLH" evidence="8">
    <location>
        <begin position="117"/>
        <end position="170"/>
    </location>
</feature>
<dbReference type="PANTHER" id="PTHR11793:SF11">
    <property type="entry name" value="TRANSCRIPTION FACTOR 12"/>
    <property type="match status" value="1"/>
</dbReference>
<feature type="compositionally biased region" description="Basic residues" evidence="7">
    <location>
        <begin position="274"/>
        <end position="284"/>
    </location>
</feature>
<dbReference type="PANTHER" id="PTHR11793">
    <property type="entry name" value="BASIC HELIX-LOOP-HELIX TRANSCRIPTION FACTOR"/>
    <property type="match status" value="1"/>
</dbReference>
<dbReference type="PROSITE" id="PS50888">
    <property type="entry name" value="BHLH"/>
    <property type="match status" value="1"/>
</dbReference>
<dbReference type="InterPro" id="IPR011598">
    <property type="entry name" value="bHLH_dom"/>
</dbReference>
<feature type="region of interest" description="Disordered" evidence="7">
    <location>
        <begin position="258"/>
        <end position="284"/>
    </location>
</feature>
<comment type="caution">
    <text evidence="9">The sequence shown here is derived from an EMBL/GenBank/DDBJ whole genome shotgun (WGS) entry which is preliminary data.</text>
</comment>
<reference evidence="9 10" key="1">
    <citation type="submission" date="2021-04" db="EMBL/GenBank/DDBJ databases">
        <authorList>
            <person name="De Guttry C."/>
            <person name="Zahm M."/>
            <person name="Klopp C."/>
            <person name="Cabau C."/>
            <person name="Louis A."/>
            <person name="Berthelot C."/>
            <person name="Parey E."/>
            <person name="Roest Crollius H."/>
            <person name="Montfort J."/>
            <person name="Robinson-Rechavi M."/>
            <person name="Bucao C."/>
            <person name="Bouchez O."/>
            <person name="Gislard M."/>
            <person name="Lluch J."/>
            <person name="Milhes M."/>
            <person name="Lampietro C."/>
            <person name="Lopez Roques C."/>
            <person name="Donnadieu C."/>
            <person name="Braasch I."/>
            <person name="Desvignes T."/>
            <person name="Postlethwait J."/>
            <person name="Bobe J."/>
            <person name="Wedekind C."/>
            <person name="Guiguen Y."/>
        </authorList>
    </citation>
    <scope>NUCLEOTIDE SEQUENCE [LARGE SCALE GENOMIC DNA]</scope>
    <source>
        <strain evidence="9">Cs_M1</strain>
        <tissue evidence="9">Blood</tissue>
    </source>
</reference>
<dbReference type="Pfam" id="PF00010">
    <property type="entry name" value="HLH"/>
    <property type="match status" value="1"/>
</dbReference>
<dbReference type="InterPro" id="IPR051098">
    <property type="entry name" value="NeuroDiff_E-box_TFs"/>
</dbReference>
<dbReference type="GO" id="GO:0000785">
    <property type="term" value="C:chromatin"/>
    <property type="evidence" value="ECO:0007669"/>
    <property type="project" value="TreeGrafter"/>
</dbReference>
<dbReference type="SMART" id="SM00353">
    <property type="entry name" value="HLH"/>
    <property type="match status" value="1"/>
</dbReference>
<feature type="region of interest" description="Disordered" evidence="7">
    <location>
        <begin position="59"/>
        <end position="123"/>
    </location>
</feature>
<feature type="compositionally biased region" description="Basic and acidic residues" evidence="7">
    <location>
        <begin position="59"/>
        <end position="74"/>
    </location>
</feature>
<feature type="compositionally biased region" description="Low complexity" evidence="7">
    <location>
        <begin position="17"/>
        <end position="29"/>
    </location>
</feature>
<keyword evidence="5" id="KW-0804">Transcription</keyword>
<sequence>MGGSHRDEAGSLINSHGGPPSMGSMSSMSTAELNHQVETFRGLAAGLAGQVAAALELKVENQDRDDMHDGHSSDDLGSGDESDKRDIKTPRGGTRTSSINEDDDNLNPEQKAERERERRMANNARERLRVRDINEAFKELGRMVQLHLKSEKPQTKLLILHQAVAVILSLEQQVRERNLNPKAACLKRREEEKVSGHGVSGDQQAHHGVHPASPRHPTPWADSEEHTDQNDPDQFCKIEMVPLLPNGRQDSQCVTQIGGDRPLEAKPQTNTILRLKKSPVSRSL</sequence>
<keyword evidence="10" id="KW-1185">Reference proteome</keyword>
<dbReference type="EMBL" id="JAGTTL010000035">
    <property type="protein sequence ID" value="KAK6294532.1"/>
    <property type="molecule type" value="Genomic_DNA"/>
</dbReference>
<evidence type="ECO:0000256" key="4">
    <source>
        <dbReference type="ARBA" id="ARBA00023125"/>
    </source>
</evidence>
<keyword evidence="6" id="KW-0539">Nucleus</keyword>
<evidence type="ECO:0000313" key="9">
    <source>
        <dbReference type="EMBL" id="KAK6294532.1"/>
    </source>
</evidence>
<keyword evidence="3" id="KW-0805">Transcription regulation</keyword>
<evidence type="ECO:0000313" key="10">
    <source>
        <dbReference type="Proteomes" id="UP001356427"/>
    </source>
</evidence>
<dbReference type="GO" id="GO:0000981">
    <property type="term" value="F:DNA-binding transcription factor activity, RNA polymerase II-specific"/>
    <property type="evidence" value="ECO:0007669"/>
    <property type="project" value="TreeGrafter"/>
</dbReference>
<dbReference type="Gene3D" id="4.10.280.10">
    <property type="entry name" value="Helix-loop-helix DNA-binding domain"/>
    <property type="match status" value="1"/>
</dbReference>
<keyword evidence="4" id="KW-0238">DNA-binding</keyword>
<keyword evidence="2" id="KW-0217">Developmental protein</keyword>
<feature type="region of interest" description="Disordered" evidence="7">
    <location>
        <begin position="1"/>
        <end position="30"/>
    </location>
</feature>
<feature type="compositionally biased region" description="Basic and acidic residues" evidence="7">
    <location>
        <begin position="110"/>
        <end position="123"/>
    </location>
</feature>
<dbReference type="Proteomes" id="UP001356427">
    <property type="component" value="Unassembled WGS sequence"/>
</dbReference>
<evidence type="ECO:0000256" key="1">
    <source>
        <dbReference type="ARBA" id="ARBA00004123"/>
    </source>
</evidence>
<evidence type="ECO:0000256" key="2">
    <source>
        <dbReference type="ARBA" id="ARBA00022473"/>
    </source>
</evidence>
<dbReference type="GO" id="GO:0005667">
    <property type="term" value="C:transcription regulator complex"/>
    <property type="evidence" value="ECO:0007669"/>
    <property type="project" value="TreeGrafter"/>
</dbReference>
<comment type="subcellular location">
    <subcellularLocation>
        <location evidence="1">Nucleus</location>
    </subcellularLocation>
</comment>
<dbReference type="FunFam" id="4.10.280.10:FF:000001">
    <property type="entry name" value="Putative transcription factor 12"/>
    <property type="match status" value="1"/>
</dbReference>
<accession>A0AAN8QLW6</accession>
<evidence type="ECO:0000256" key="7">
    <source>
        <dbReference type="SAM" id="MobiDB-lite"/>
    </source>
</evidence>
<dbReference type="AlphaFoldDB" id="A0AAN8QLW6"/>
<evidence type="ECO:0000256" key="5">
    <source>
        <dbReference type="ARBA" id="ARBA00023163"/>
    </source>
</evidence>
<proteinExistence type="predicted"/>
<dbReference type="InterPro" id="IPR036638">
    <property type="entry name" value="HLH_DNA-bd_sf"/>
</dbReference>
<evidence type="ECO:0000256" key="3">
    <source>
        <dbReference type="ARBA" id="ARBA00023015"/>
    </source>
</evidence>
<dbReference type="GO" id="GO:0000978">
    <property type="term" value="F:RNA polymerase II cis-regulatory region sequence-specific DNA binding"/>
    <property type="evidence" value="ECO:0007669"/>
    <property type="project" value="TreeGrafter"/>
</dbReference>
<dbReference type="CDD" id="cd18945">
    <property type="entry name" value="bHLH_E-protein_TCF4_E2-2"/>
    <property type="match status" value="1"/>
</dbReference>
<gene>
    <name evidence="9" type="ORF">J4Q44_G00353620</name>
</gene>
<feature type="region of interest" description="Disordered" evidence="7">
    <location>
        <begin position="189"/>
        <end position="232"/>
    </location>
</feature>
<name>A0AAN8QLW6_9TELE</name>
<evidence type="ECO:0000259" key="8">
    <source>
        <dbReference type="PROSITE" id="PS50888"/>
    </source>
</evidence>
<organism evidence="9 10">
    <name type="scientific">Coregonus suidteri</name>
    <dbReference type="NCBI Taxonomy" id="861788"/>
    <lineage>
        <taxon>Eukaryota</taxon>
        <taxon>Metazoa</taxon>
        <taxon>Chordata</taxon>
        <taxon>Craniata</taxon>
        <taxon>Vertebrata</taxon>
        <taxon>Euteleostomi</taxon>
        <taxon>Actinopterygii</taxon>
        <taxon>Neopterygii</taxon>
        <taxon>Teleostei</taxon>
        <taxon>Protacanthopterygii</taxon>
        <taxon>Salmoniformes</taxon>
        <taxon>Salmonidae</taxon>
        <taxon>Coregoninae</taxon>
        <taxon>Coregonus</taxon>
    </lineage>
</organism>
<dbReference type="SUPFAM" id="SSF47459">
    <property type="entry name" value="HLH, helix-loop-helix DNA-binding domain"/>
    <property type="match status" value="1"/>
</dbReference>
<evidence type="ECO:0000256" key="6">
    <source>
        <dbReference type="ARBA" id="ARBA00023242"/>
    </source>
</evidence>
<dbReference type="GO" id="GO:0046983">
    <property type="term" value="F:protein dimerization activity"/>
    <property type="evidence" value="ECO:0007669"/>
    <property type="project" value="InterPro"/>
</dbReference>